<dbReference type="OrthoDB" id="1408131at2"/>
<gene>
    <name evidence="2" type="ORF">APR40_14680</name>
    <name evidence="1" type="ORF">BHS39_14710</name>
</gene>
<sequence>MFKQELLDYIREAYKELNNLEVVMDGKSMQGSLYNLLTPYLAHTNSLDEYARVISFYTQEGSRQQKLLPLYIALSNYYKTFNDLKSSYSEEALHTENLEENLEKLNGALPETFSYLGKKWRNKFLSIDISRNNRVHFYIESIERRPRRIAPKIQDILPHLRKNIQDFEEYNTKLSNFQIALDKFIEKNKAYIQFEEYSNISTIGIHEILKLGRTINKKPESGVLLFTNKTKYLKLIEDTEFNSKAVSENFPIAEIIVSRDGELEVVQKKFSGSSPIIYICSIEYYAGWEVLLEDLNIDYVNTIIIDDLDELLKKEKSREYYYFKEFTASVKNAQLGDRLKDVYFLQKDYNFLQHKFLETLGMNLYPWLINHAERNFLSKRKNDEGVNHQVYAINDDLGAKFWERFKSIVLHLRFIMFNENILDNRVKYLTFLNEGYTLLSRITSFYNEDIRKDLENYLKIFSSNLDLFNSVSFNNKVESLREVINLYPLSNPKIEILCQILNRNNHLKKVAIVSKNNSELDFIYVRNKLKNFQTLEISFFQLENITPKELKPFDAVFFLNFSGKLTTSIFLTYYSRNQYLILNNRAELGYYKKCFREFTPIITDISDFTNKLLILNLEHQESLIEKSTIEFVMSDYIVYEEPELETIEVKEEDVEDFIETDDSENIEEQDFSFILEKLVNNTPGTNRITEFNTQERDNILLIFQDSFLKVPSSKYFHILEEEGVDSIRDIKKRASEIQAGDKVFLLQDFNNDFNDLLFHLKKHYPRLNSFYDKGNAWRVDLYSKYVECGGYISRLNKYLNSQGIKVTDPTVERWISGLTIVPECLDQLVDLFKREESNQSFSFDKTEILEAANWLGKFRTSLHKEIFLYHIYKKYNMEHQINNLDLKNLISKMDGIVEIKEVLMINKAQNANSTTVPIEIR</sequence>
<dbReference type="EMBL" id="MJBR01000029">
    <property type="protein sequence ID" value="OEY71966.1"/>
    <property type="molecule type" value="Genomic_DNA"/>
</dbReference>
<protein>
    <submittedName>
        <fullName evidence="2">Uncharacterized protein</fullName>
    </submittedName>
</protein>
<evidence type="ECO:0000313" key="1">
    <source>
        <dbReference type="EMBL" id="OEY71966.1"/>
    </source>
</evidence>
<dbReference type="EMBL" id="LKTR01000035">
    <property type="protein sequence ID" value="PKD17322.1"/>
    <property type="molecule type" value="Genomic_DNA"/>
</dbReference>
<comment type="caution">
    <text evidence="2">The sequence shown here is derived from an EMBL/GenBank/DDBJ whole genome shotgun (WGS) entry which is preliminary data.</text>
</comment>
<dbReference type="Proteomes" id="UP000176009">
    <property type="component" value="Unassembled WGS sequence"/>
</dbReference>
<accession>A0A2N0TRF2</accession>
<reference evidence="2 4" key="1">
    <citation type="submission" date="2015-10" db="EMBL/GenBank/DDBJ databases">
        <title>Draft genome sequence of Salegentibacter salinarum KCTC 12975.</title>
        <authorList>
            <person name="Lin W."/>
            <person name="Zheng Q."/>
        </authorList>
    </citation>
    <scope>NUCLEOTIDE SEQUENCE [LARGE SCALE GENOMIC DNA]</scope>
    <source>
        <strain evidence="2 4">KCTC 12974</strain>
    </source>
</reference>
<reference evidence="1 3" key="2">
    <citation type="submission" date="2016-09" db="EMBL/GenBank/DDBJ databases">
        <title>Genome Sequence of Salegentibacter salarius,Isolated from a Marine Solar Saltern of the Yellow Sea in South Korea.</title>
        <authorList>
            <person name="Zheng Q."/>
            <person name="Liu Y."/>
        </authorList>
    </citation>
    <scope>NUCLEOTIDE SEQUENCE [LARGE SCALE GENOMIC DNA]</scope>
    <source>
        <strain evidence="1 3">KCTC 12974</strain>
    </source>
</reference>
<keyword evidence="3" id="KW-1185">Reference proteome</keyword>
<dbReference type="Proteomes" id="UP000232533">
    <property type="component" value="Unassembled WGS sequence"/>
</dbReference>
<evidence type="ECO:0000313" key="2">
    <source>
        <dbReference type="EMBL" id="PKD17322.1"/>
    </source>
</evidence>
<name>A0A2N0TRF2_9FLAO</name>
<dbReference type="AlphaFoldDB" id="A0A2N0TRF2"/>
<evidence type="ECO:0000313" key="3">
    <source>
        <dbReference type="Proteomes" id="UP000176009"/>
    </source>
</evidence>
<evidence type="ECO:0000313" key="4">
    <source>
        <dbReference type="Proteomes" id="UP000232533"/>
    </source>
</evidence>
<organism evidence="2 4">
    <name type="scientific">Salegentibacter salarius</name>
    <dbReference type="NCBI Taxonomy" id="435906"/>
    <lineage>
        <taxon>Bacteria</taxon>
        <taxon>Pseudomonadati</taxon>
        <taxon>Bacteroidota</taxon>
        <taxon>Flavobacteriia</taxon>
        <taxon>Flavobacteriales</taxon>
        <taxon>Flavobacteriaceae</taxon>
        <taxon>Salegentibacter</taxon>
    </lineage>
</organism>
<dbReference type="RefSeq" id="WP_070054770.1">
    <property type="nucleotide sequence ID" value="NZ_FVZF01000035.1"/>
</dbReference>
<proteinExistence type="predicted"/>